<keyword evidence="3" id="KW-0809">Transit peptide</keyword>
<proteinExistence type="predicted"/>
<name>A0ABR2ZZ36_9AGAR</name>
<evidence type="ECO:0000313" key="10">
    <source>
        <dbReference type="Proteomes" id="UP001437256"/>
    </source>
</evidence>
<keyword evidence="9" id="KW-0687">Ribonucleoprotein</keyword>
<accession>A0ABR2ZZ36</accession>
<evidence type="ECO:0000256" key="3">
    <source>
        <dbReference type="ARBA" id="ARBA00022946"/>
    </source>
</evidence>
<dbReference type="InterPro" id="IPR015324">
    <property type="entry name" value="Ribosomal_Rsm22-like"/>
</dbReference>
<comment type="function">
    <text evidence="7">Mitochondrial ribosome (mitoribosome) assembly factor. Binds at the interface of the head and body domains of the mitochondrial small ribosomal subunit (mt-SSU), occluding the mRNA channel and preventing compaction of the head domain towards the body. Probable inactive methyltransferase: retains the characteristic folding and ability to bind S-adenosyl-L-methionine, but it probably lost its methyltransferase activity.</text>
</comment>
<evidence type="ECO:0000256" key="5">
    <source>
        <dbReference type="ARBA" id="ARBA00023014"/>
    </source>
</evidence>
<evidence type="ECO:0000256" key="7">
    <source>
        <dbReference type="ARBA" id="ARBA00045681"/>
    </source>
</evidence>
<dbReference type="PANTHER" id="PTHR13184">
    <property type="entry name" value="37S RIBOSOMAL PROTEIN S22"/>
    <property type="match status" value="1"/>
</dbReference>
<gene>
    <name evidence="9" type="primary">RSM22</name>
    <name evidence="9" type="ORF">AAF712_006399</name>
</gene>
<evidence type="ECO:0000313" key="9">
    <source>
        <dbReference type="EMBL" id="KAL0066595.1"/>
    </source>
</evidence>
<keyword evidence="4" id="KW-0408">Iron</keyword>
<keyword evidence="2" id="KW-0479">Metal-binding</keyword>
<dbReference type="PANTHER" id="PTHR13184:SF5">
    <property type="entry name" value="METHYLTRANSFERASE-LIKE PROTEIN 17, MITOCHONDRIAL"/>
    <property type="match status" value="1"/>
</dbReference>
<evidence type="ECO:0000256" key="1">
    <source>
        <dbReference type="ARBA" id="ARBA00004173"/>
    </source>
</evidence>
<keyword evidence="9" id="KW-0689">Ribosomal protein</keyword>
<organism evidence="9 10">
    <name type="scientific">Marasmius tenuissimus</name>
    <dbReference type="NCBI Taxonomy" id="585030"/>
    <lineage>
        <taxon>Eukaryota</taxon>
        <taxon>Fungi</taxon>
        <taxon>Dikarya</taxon>
        <taxon>Basidiomycota</taxon>
        <taxon>Agaricomycotina</taxon>
        <taxon>Agaricomycetes</taxon>
        <taxon>Agaricomycetidae</taxon>
        <taxon>Agaricales</taxon>
        <taxon>Marasmiineae</taxon>
        <taxon>Marasmiaceae</taxon>
        <taxon>Marasmius</taxon>
    </lineage>
</organism>
<keyword evidence="10" id="KW-1185">Reference proteome</keyword>
<dbReference type="EMBL" id="JBBXMP010000034">
    <property type="protein sequence ID" value="KAL0066595.1"/>
    <property type="molecule type" value="Genomic_DNA"/>
</dbReference>
<feature type="region of interest" description="Disordered" evidence="8">
    <location>
        <begin position="224"/>
        <end position="308"/>
    </location>
</feature>
<evidence type="ECO:0000256" key="2">
    <source>
        <dbReference type="ARBA" id="ARBA00022723"/>
    </source>
</evidence>
<dbReference type="Proteomes" id="UP001437256">
    <property type="component" value="Unassembled WGS sequence"/>
</dbReference>
<protein>
    <submittedName>
        <fullName evidence="9">37S ribosomal protein S22</fullName>
    </submittedName>
</protein>
<keyword evidence="6" id="KW-0496">Mitochondrion</keyword>
<feature type="compositionally biased region" description="Basic and acidic residues" evidence="8">
    <location>
        <begin position="229"/>
        <end position="252"/>
    </location>
</feature>
<comment type="caution">
    <text evidence="9">The sequence shown here is derived from an EMBL/GenBank/DDBJ whole genome shotgun (WGS) entry which is preliminary data.</text>
</comment>
<dbReference type="GO" id="GO:0005840">
    <property type="term" value="C:ribosome"/>
    <property type="evidence" value="ECO:0007669"/>
    <property type="project" value="UniProtKB-KW"/>
</dbReference>
<dbReference type="InterPro" id="IPR052571">
    <property type="entry name" value="Mt_RNA_Methyltransferase"/>
</dbReference>
<evidence type="ECO:0000256" key="6">
    <source>
        <dbReference type="ARBA" id="ARBA00023128"/>
    </source>
</evidence>
<dbReference type="Pfam" id="PF09243">
    <property type="entry name" value="Rsm22"/>
    <property type="match status" value="1"/>
</dbReference>
<evidence type="ECO:0000256" key="4">
    <source>
        <dbReference type="ARBA" id="ARBA00023004"/>
    </source>
</evidence>
<sequence>MVALLIYRYQVLIDHNTKSGFENIAEARQHLLNMGSKEVQDSDTADGSVCGSHVVAPCPHDGECPLHRAGSTRIVCGFSQRLQTPSFVRHTKHSKAGHEDVGFSYVVVQRGERPPRTSTRPGRMGAVGMRQLVKEIQASVPIKELTLHDERNEPPVETEHELADALVASETQTKKELDDTFRQEAFYWPRLVFPPLKKSGHIILDSCTAEGKIMRLTVPKSQGKQPFYDARKSNWGDIFPHEPKNKPQERFPPKSGGGPTPRKGSGIGKRRDPGRDNGGISYEALSESLKEKRKRSRRDQDQSQSRWV</sequence>
<evidence type="ECO:0000256" key="8">
    <source>
        <dbReference type="SAM" id="MobiDB-lite"/>
    </source>
</evidence>
<comment type="subcellular location">
    <subcellularLocation>
        <location evidence="1">Mitochondrion</location>
    </subcellularLocation>
</comment>
<reference evidence="9 10" key="1">
    <citation type="submission" date="2024-05" db="EMBL/GenBank/DDBJ databases">
        <title>A draft genome resource for the thread blight pathogen Marasmius tenuissimus strain MS-2.</title>
        <authorList>
            <person name="Yulfo-Soto G.E."/>
            <person name="Baruah I.K."/>
            <person name="Amoako-Attah I."/>
            <person name="Bukari Y."/>
            <person name="Meinhardt L.W."/>
            <person name="Bailey B.A."/>
            <person name="Cohen S.P."/>
        </authorList>
    </citation>
    <scope>NUCLEOTIDE SEQUENCE [LARGE SCALE GENOMIC DNA]</scope>
    <source>
        <strain evidence="9 10">MS-2</strain>
    </source>
</reference>
<keyword evidence="5" id="KW-0411">Iron-sulfur</keyword>